<accession>A0A1G2MQD5</accession>
<dbReference type="PANTHER" id="PTHR34819">
    <property type="entry name" value="LARGE CYSTEINE-RICH PERIPLASMIC PROTEIN OMCB"/>
    <property type="match status" value="1"/>
</dbReference>
<keyword evidence="1" id="KW-1133">Transmembrane helix</keyword>
<protein>
    <recommendedName>
        <fullName evidence="6">PKD domain-containing protein</fullName>
    </recommendedName>
</protein>
<dbReference type="EMBL" id="MHRP01000037">
    <property type="protein sequence ID" value="OHA26110.1"/>
    <property type="molecule type" value="Genomic_DNA"/>
</dbReference>
<dbReference type="InterPro" id="IPR007110">
    <property type="entry name" value="Ig-like_dom"/>
</dbReference>
<dbReference type="InterPro" id="IPR000601">
    <property type="entry name" value="PKD_dom"/>
</dbReference>
<dbReference type="InterPro" id="IPR051172">
    <property type="entry name" value="Chlamydia_OmcB"/>
</dbReference>
<feature type="domain" description="PKD" evidence="2">
    <location>
        <begin position="381"/>
        <end position="460"/>
    </location>
</feature>
<organism evidence="4 5">
    <name type="scientific">Candidatus Taylorbacteria bacterium RIFCSPHIGHO2_02_FULL_45_35</name>
    <dbReference type="NCBI Taxonomy" id="1802311"/>
    <lineage>
        <taxon>Bacteria</taxon>
        <taxon>Candidatus Tayloriibacteriota</taxon>
    </lineage>
</organism>
<dbReference type="Proteomes" id="UP000177943">
    <property type="component" value="Unassembled WGS sequence"/>
</dbReference>
<sequence length="879" mass="94063">MMQNNNKNMKKMTSRLFGFRFPILGLVLTAAFFGFSNNVALAWNLQGSCSVAPASPNIGETVTWTATQTSTMTPSQGHYEYSWSGTDGLAGISNPVSKSYATTGTKNATVVIMLVLNAGGREKITRNCFTVVKTSPPLPGQCKLEMTKEVDKATATVGDVLTYTLTFKNSGDADCTGGGVRIQDVVDSALTYQSETRSGNVDVGYNSIPLYSASTRTLNWNGNVLTPGESGSISWKGKVNEPAACGVFDIPNKARITSAEYSPADLMTTPSVWVESNTVKTTITKDCPLPLELSVTCTANPSAVQTGDAVTWSSTASGGVGSYTYSWTGDDGFSSTDQTDSKSYTSSGTKNATVTVTSSSETISKTCTTSVASPTSSPSPLSGSCAVSPTAVEIGQEVTWSASATGGTGSYTYSWSGTDGLTGSDASVSRSYASSGTKMGNVTITSGSESITSNACSVDIKPSSTCTSNCGGGGGVGGGGGYNPPTVVLLKKAEKLPLAFVYLSQIPYTGFGDSFKVIAFILGLIIWSILVVYLFKSGIILRVIERIQKRLKREEPNLVKEETQVPIDENSLITESPDYQKYMEEDSTTTYKHSNQSYAYAGISANPSFIPDNLPGEDISLEPTVVDERNIREALLAKARERKTLISEDAVKLLLQSLSGNYAKAETALTKVIDDAETKYVKEDGWILLNREKMALLLPTPHFSVNSSKTTPPAPNGMFVPTALERESYALPRFSDKAPVAKVENTTAPVPAPVSYAQTSNHSNSAPVFLSTLSFIRAIVAKDSQKVFAVLRTLRQEGKNVEDFIKSVIYELDEAYRGRLEEGIRGGNVELKTVVSAWTNDDLEEVITIFLTIIDQSYKNSLTGLKLAIMRILDLKKRG</sequence>
<proteinExistence type="predicted"/>
<dbReference type="NCBIfam" id="TIGR01451">
    <property type="entry name" value="B_ant_repeat"/>
    <property type="match status" value="1"/>
</dbReference>
<keyword evidence="1" id="KW-0812">Transmembrane</keyword>
<dbReference type="Gene3D" id="2.60.40.10">
    <property type="entry name" value="Immunoglobulins"/>
    <property type="match status" value="2"/>
</dbReference>
<dbReference type="InterPro" id="IPR035986">
    <property type="entry name" value="PKD_dom_sf"/>
</dbReference>
<dbReference type="InterPro" id="IPR047589">
    <property type="entry name" value="DUF11_rpt"/>
</dbReference>
<evidence type="ECO:0000256" key="1">
    <source>
        <dbReference type="SAM" id="Phobius"/>
    </source>
</evidence>
<dbReference type="InterPro" id="IPR013783">
    <property type="entry name" value="Ig-like_fold"/>
</dbReference>
<comment type="caution">
    <text evidence="4">The sequence shown here is derived from an EMBL/GenBank/DDBJ whole genome shotgun (WGS) entry which is preliminary data.</text>
</comment>
<evidence type="ECO:0000313" key="4">
    <source>
        <dbReference type="EMBL" id="OHA26110.1"/>
    </source>
</evidence>
<dbReference type="CDD" id="cd00146">
    <property type="entry name" value="PKD"/>
    <property type="match status" value="1"/>
</dbReference>
<reference evidence="4 5" key="1">
    <citation type="journal article" date="2016" name="Nat. Commun.">
        <title>Thousands of microbial genomes shed light on interconnected biogeochemical processes in an aquifer system.</title>
        <authorList>
            <person name="Anantharaman K."/>
            <person name="Brown C.T."/>
            <person name="Hug L.A."/>
            <person name="Sharon I."/>
            <person name="Castelle C.J."/>
            <person name="Probst A.J."/>
            <person name="Thomas B.C."/>
            <person name="Singh A."/>
            <person name="Wilkins M.J."/>
            <person name="Karaoz U."/>
            <person name="Brodie E.L."/>
            <person name="Williams K.H."/>
            <person name="Hubbard S.S."/>
            <person name="Banfield J.F."/>
        </authorList>
    </citation>
    <scope>NUCLEOTIDE SEQUENCE [LARGE SCALE GENOMIC DNA]</scope>
</reference>
<dbReference type="InterPro" id="IPR022409">
    <property type="entry name" value="PKD/Chitinase_dom"/>
</dbReference>
<evidence type="ECO:0000259" key="3">
    <source>
        <dbReference type="PROSITE" id="PS50835"/>
    </source>
</evidence>
<gene>
    <name evidence="4" type="ORF">A3D56_01660</name>
</gene>
<feature type="domain" description="PKD" evidence="2">
    <location>
        <begin position="293"/>
        <end position="378"/>
    </location>
</feature>
<feature type="transmembrane region" description="Helical" evidence="1">
    <location>
        <begin position="517"/>
        <end position="544"/>
    </location>
</feature>
<dbReference type="InterPro" id="IPR001434">
    <property type="entry name" value="OmcB-like_DUF11"/>
</dbReference>
<evidence type="ECO:0008006" key="6">
    <source>
        <dbReference type="Google" id="ProtNLM"/>
    </source>
</evidence>
<dbReference type="SMART" id="SM00089">
    <property type="entry name" value="PKD"/>
    <property type="match status" value="2"/>
</dbReference>
<dbReference type="PROSITE" id="PS50835">
    <property type="entry name" value="IG_LIKE"/>
    <property type="match status" value="1"/>
</dbReference>
<dbReference type="PANTHER" id="PTHR34819:SF3">
    <property type="entry name" value="CELL SURFACE PROTEIN"/>
    <property type="match status" value="1"/>
</dbReference>
<dbReference type="Pfam" id="PF01345">
    <property type="entry name" value="DUF11"/>
    <property type="match status" value="1"/>
</dbReference>
<evidence type="ECO:0000313" key="5">
    <source>
        <dbReference type="Proteomes" id="UP000177943"/>
    </source>
</evidence>
<keyword evidence="1" id="KW-0472">Membrane</keyword>
<feature type="domain" description="Ig-like" evidence="3">
    <location>
        <begin position="290"/>
        <end position="382"/>
    </location>
</feature>
<dbReference type="Gene3D" id="2.60.40.740">
    <property type="match status" value="1"/>
</dbReference>
<dbReference type="PROSITE" id="PS50093">
    <property type="entry name" value="PKD"/>
    <property type="match status" value="2"/>
</dbReference>
<dbReference type="AlphaFoldDB" id="A0A1G2MQD5"/>
<name>A0A1G2MQD5_9BACT</name>
<evidence type="ECO:0000259" key="2">
    <source>
        <dbReference type="PROSITE" id="PS50093"/>
    </source>
</evidence>
<dbReference type="SUPFAM" id="SSF49299">
    <property type="entry name" value="PKD domain"/>
    <property type="match status" value="2"/>
</dbReference>